<dbReference type="STRING" id="488538.SAR116_2421"/>
<dbReference type="EMBL" id="CP001751">
    <property type="protein sequence ID" value="ADE40664.1"/>
    <property type="molecule type" value="Genomic_DNA"/>
</dbReference>
<dbReference type="RefSeq" id="WP_013047290.1">
    <property type="nucleotide sequence ID" value="NC_014010.1"/>
</dbReference>
<dbReference type="KEGG" id="apb:SAR116_2421"/>
<keyword evidence="2" id="KW-1185">Reference proteome</keyword>
<sequence length="134" mass="14297">MRTVAPQILTRLSRYRADDLGPHAMAILTELQRASAVPLPLTIVTLAAALVDIVAHEAAGPSGYLDGAAFAYAGNKAALGWLRGRRNSILHHETPSDGLMGEGDAADWQITDAERALSALLDYLEDISIVDDGY</sequence>
<gene>
    <name evidence="1" type="ordered locus">SAR116_2421</name>
</gene>
<accession>D5BQE6</accession>
<proteinExistence type="predicted"/>
<organism evidence="1 2">
    <name type="scientific">Puniceispirillum marinum (strain IMCC1322)</name>
    <dbReference type="NCBI Taxonomy" id="488538"/>
    <lineage>
        <taxon>Bacteria</taxon>
        <taxon>Pseudomonadati</taxon>
        <taxon>Pseudomonadota</taxon>
        <taxon>Alphaproteobacteria</taxon>
        <taxon>Candidatus Puniceispirillales</taxon>
        <taxon>Candidatus Puniceispirillaceae</taxon>
        <taxon>Candidatus Puniceispirillum</taxon>
    </lineage>
</organism>
<reference evidence="1 2" key="1">
    <citation type="journal article" date="2010" name="J. Bacteriol.">
        <title>Complete genome sequence of "Candidatus Puniceispirillum marinum" IMCC1322, a representative of the SAR116 clade in the Alphaproteobacteria.</title>
        <authorList>
            <person name="Oh H.M."/>
            <person name="Kwon K.K."/>
            <person name="Kang I."/>
            <person name="Kang S.G."/>
            <person name="Lee J.H."/>
            <person name="Kim S.J."/>
            <person name="Cho J.C."/>
        </authorList>
    </citation>
    <scope>NUCLEOTIDE SEQUENCE [LARGE SCALE GENOMIC DNA]</scope>
    <source>
        <strain evidence="1 2">IMCC1322</strain>
    </source>
</reference>
<dbReference type="HOGENOM" id="CLU_1894487_0_0_5"/>
<dbReference type="Proteomes" id="UP000007460">
    <property type="component" value="Chromosome"/>
</dbReference>
<evidence type="ECO:0000313" key="1">
    <source>
        <dbReference type="EMBL" id="ADE40664.1"/>
    </source>
</evidence>
<evidence type="ECO:0000313" key="2">
    <source>
        <dbReference type="Proteomes" id="UP000007460"/>
    </source>
</evidence>
<dbReference type="AlphaFoldDB" id="D5BQE6"/>
<name>D5BQE6_PUNMI</name>
<protein>
    <submittedName>
        <fullName evidence="1">Uncharacterized protein</fullName>
    </submittedName>
</protein>